<comment type="caution">
    <text evidence="1">The sequence shown here is derived from an EMBL/GenBank/DDBJ whole genome shotgun (WGS) entry which is preliminary data.</text>
</comment>
<dbReference type="Proteomes" id="UP000031258">
    <property type="component" value="Unassembled WGS sequence"/>
</dbReference>
<organism evidence="1 2">
    <name type="scientific">Candidatus Jidaibacter acanthamoebae</name>
    <dbReference type="NCBI Taxonomy" id="86105"/>
    <lineage>
        <taxon>Bacteria</taxon>
        <taxon>Pseudomonadati</taxon>
        <taxon>Pseudomonadota</taxon>
        <taxon>Alphaproteobacteria</taxon>
        <taxon>Rickettsiales</taxon>
        <taxon>Candidatus Midichloriaceae</taxon>
        <taxon>Candidatus Jidaibacter</taxon>
    </lineage>
</organism>
<name>A0A0C1QEV7_9RICK</name>
<proteinExistence type="predicted"/>
<reference evidence="1 2" key="1">
    <citation type="submission" date="2014-11" db="EMBL/GenBank/DDBJ databases">
        <title>A Rickettsiales Symbiont of Amoebae With Ancient Features.</title>
        <authorList>
            <person name="Schulz F."/>
            <person name="Martijn J."/>
            <person name="Wascher F."/>
            <person name="Kostanjsek R."/>
            <person name="Ettema T.J."/>
            <person name="Horn M."/>
        </authorList>
    </citation>
    <scope>NUCLEOTIDE SEQUENCE [LARGE SCALE GENOMIC DNA]</scope>
    <source>
        <strain evidence="1 2">UWC36</strain>
    </source>
</reference>
<keyword evidence="2" id="KW-1185">Reference proteome</keyword>
<gene>
    <name evidence="1" type="ORF">NF27_JZ00030</name>
</gene>
<evidence type="ECO:0000313" key="1">
    <source>
        <dbReference type="EMBL" id="KIE04064.1"/>
    </source>
</evidence>
<dbReference type="EMBL" id="JSWE01000241">
    <property type="protein sequence ID" value="KIE04064.1"/>
    <property type="molecule type" value="Genomic_DNA"/>
</dbReference>
<accession>A0A0C1QEV7</accession>
<evidence type="ECO:0008006" key="3">
    <source>
        <dbReference type="Google" id="ProtNLM"/>
    </source>
</evidence>
<evidence type="ECO:0000313" key="2">
    <source>
        <dbReference type="Proteomes" id="UP000031258"/>
    </source>
</evidence>
<protein>
    <recommendedName>
        <fullName evidence="3">Transposase</fullName>
    </recommendedName>
</protein>
<sequence length="47" mass="5279">MRLRPLYANHVWSYDFVTDRLSNGRKIRMLTVIGDHSKAGGKSCGNG</sequence>
<dbReference type="AlphaFoldDB" id="A0A0C1QEV7"/>